<gene>
    <name evidence="3" type="ORF">BHU61_09535</name>
</gene>
<feature type="transmembrane region" description="Helical" evidence="1">
    <location>
        <begin position="234"/>
        <end position="255"/>
    </location>
</feature>
<keyword evidence="4" id="KW-1185">Reference proteome</keyword>
<feature type="transmembrane region" description="Helical" evidence="1">
    <location>
        <begin position="86"/>
        <end position="105"/>
    </location>
</feature>
<dbReference type="AlphaFoldDB" id="A0A327ZQD4"/>
<feature type="transmembrane region" description="Helical" evidence="1">
    <location>
        <begin position="12"/>
        <end position="31"/>
    </location>
</feature>
<feature type="transmembrane region" description="Helical" evidence="1">
    <location>
        <begin position="111"/>
        <end position="130"/>
    </location>
</feature>
<feature type="transmembrane region" description="Helical" evidence="1">
    <location>
        <begin position="47"/>
        <end position="65"/>
    </location>
</feature>
<feature type="transmembrane region" description="Helical" evidence="1">
    <location>
        <begin position="174"/>
        <end position="195"/>
    </location>
</feature>
<evidence type="ECO:0000313" key="4">
    <source>
        <dbReference type="Proteomes" id="UP000249808"/>
    </source>
</evidence>
<name>A0A327ZQD4_9STAP</name>
<proteinExistence type="predicted"/>
<dbReference type="Pfam" id="PF02517">
    <property type="entry name" value="Rce1-like"/>
    <property type="match status" value="1"/>
</dbReference>
<dbReference type="EMBL" id="PZJH01000004">
    <property type="protein sequence ID" value="RAK44385.1"/>
    <property type="molecule type" value="Genomic_DNA"/>
</dbReference>
<accession>A0A327ZQD4</accession>
<dbReference type="GO" id="GO:0004175">
    <property type="term" value="F:endopeptidase activity"/>
    <property type="evidence" value="ECO:0007669"/>
    <property type="project" value="UniProtKB-ARBA"/>
</dbReference>
<evidence type="ECO:0000259" key="2">
    <source>
        <dbReference type="Pfam" id="PF02517"/>
    </source>
</evidence>
<dbReference type="GO" id="GO:0080120">
    <property type="term" value="P:CAAX-box protein maturation"/>
    <property type="evidence" value="ECO:0007669"/>
    <property type="project" value="UniProtKB-ARBA"/>
</dbReference>
<feature type="domain" description="CAAX prenyl protease 2/Lysostaphin resistance protein A-like" evidence="2">
    <location>
        <begin position="178"/>
        <end position="274"/>
    </location>
</feature>
<reference evidence="3 4" key="1">
    <citation type="journal article" date="2018" name="Front. Microbiol.">
        <title>Description and Comparative Genomics of Macrococcus caseolyticus subsp. hominis subsp. nov., Macrococcus goetzii sp. nov., Macrococcus epidermidis sp. nov., and Macrococcus bohemicus sp. nov., Novel Macrococci From Human Clinical Material With Virulence Potential and Suspected Uptake of Foreign DNA by Natural Transformation.</title>
        <authorList>
            <person name="Maslanova I."/>
            <person name="Wertheimer Z."/>
            <person name="Sedlacek I."/>
            <person name="Svec P."/>
            <person name="Indrakova A."/>
            <person name="Kovarovic V."/>
            <person name="Schumann P."/>
            <person name="Sproer C."/>
            <person name="Kralova S."/>
            <person name="Sedo O."/>
            <person name="Kristofova L."/>
            <person name="Vrbovska V."/>
            <person name="Fuzik T."/>
            <person name="Petras P."/>
            <person name="Zdrahal Z."/>
            <person name="Ruzickova V."/>
            <person name="Doskar J."/>
            <person name="Pantucek R."/>
        </authorList>
    </citation>
    <scope>NUCLEOTIDE SEQUENCE [LARGE SCALE GENOMIC DNA]</scope>
    <source>
        <strain evidence="3 4">01/688</strain>
    </source>
</reference>
<comment type="caution">
    <text evidence="3">The sequence shown here is derived from an EMBL/GenBank/DDBJ whole genome shotgun (WGS) entry which is preliminary data.</text>
</comment>
<sequence>MDGVSKVNKLSKIIYILSFSIILLSCLYVQSKTEGYIKVSADHNHKIHFLLTWLPSIIGILLILITQKPSNKFSTLIDTNVKSIKFFILLSIALILLMIITPKSIVFNLFYIYKLLLLLVIPMIFFYKENINILKSTKKQRLWLIPLIICIAWYITYIIVNFNTLTLHKYNIPYDYLIIGATISFILNAVLEELFYRSWLQTRLEPMLGFIPAIFITSILWALWHMGIQYHSNILLTFANVIVFHSITGIFLGLLWLKYRNIIINIFVHGLLNFPIYIVTYWFN</sequence>
<keyword evidence="1" id="KW-0812">Transmembrane</keyword>
<feature type="transmembrane region" description="Helical" evidence="1">
    <location>
        <begin position="262"/>
        <end position="283"/>
    </location>
</feature>
<dbReference type="Proteomes" id="UP000249808">
    <property type="component" value="Unassembled WGS sequence"/>
</dbReference>
<evidence type="ECO:0000313" key="3">
    <source>
        <dbReference type="EMBL" id="RAK44385.1"/>
    </source>
</evidence>
<dbReference type="PROSITE" id="PS51257">
    <property type="entry name" value="PROKAR_LIPOPROTEIN"/>
    <property type="match status" value="1"/>
</dbReference>
<dbReference type="InterPro" id="IPR003675">
    <property type="entry name" value="Rce1/LyrA-like_dom"/>
</dbReference>
<keyword evidence="1" id="KW-1133">Transmembrane helix</keyword>
<keyword evidence="1" id="KW-0472">Membrane</keyword>
<feature type="transmembrane region" description="Helical" evidence="1">
    <location>
        <begin position="142"/>
        <end position="162"/>
    </location>
</feature>
<evidence type="ECO:0000256" key="1">
    <source>
        <dbReference type="SAM" id="Phobius"/>
    </source>
</evidence>
<protein>
    <recommendedName>
        <fullName evidence="2">CAAX prenyl protease 2/Lysostaphin resistance protein A-like domain-containing protein</fullName>
    </recommendedName>
</protein>
<organism evidence="3 4">
    <name type="scientific">Macrococcus epidermidis</name>
    <dbReference type="NCBI Taxonomy" id="1902580"/>
    <lineage>
        <taxon>Bacteria</taxon>
        <taxon>Bacillati</taxon>
        <taxon>Bacillota</taxon>
        <taxon>Bacilli</taxon>
        <taxon>Bacillales</taxon>
        <taxon>Staphylococcaceae</taxon>
        <taxon>Macrococcus</taxon>
    </lineage>
</organism>
<feature type="transmembrane region" description="Helical" evidence="1">
    <location>
        <begin position="207"/>
        <end position="228"/>
    </location>
</feature>